<gene>
    <name evidence="1" type="ORF">RFI_34552</name>
</gene>
<dbReference type="AlphaFoldDB" id="X6LND2"/>
<protein>
    <submittedName>
        <fullName evidence="1">Uncharacterized protein</fullName>
    </submittedName>
</protein>
<organism evidence="1 2">
    <name type="scientific">Reticulomyxa filosa</name>
    <dbReference type="NCBI Taxonomy" id="46433"/>
    <lineage>
        <taxon>Eukaryota</taxon>
        <taxon>Sar</taxon>
        <taxon>Rhizaria</taxon>
        <taxon>Retaria</taxon>
        <taxon>Foraminifera</taxon>
        <taxon>Monothalamids</taxon>
        <taxon>Reticulomyxidae</taxon>
        <taxon>Reticulomyxa</taxon>
    </lineage>
</organism>
<comment type="caution">
    <text evidence="1">The sequence shown here is derived from an EMBL/GenBank/DDBJ whole genome shotgun (WGS) entry which is preliminary data.</text>
</comment>
<dbReference type="EMBL" id="ASPP01034737">
    <property type="protein sequence ID" value="ETO02861.1"/>
    <property type="molecule type" value="Genomic_DNA"/>
</dbReference>
<evidence type="ECO:0000313" key="2">
    <source>
        <dbReference type="Proteomes" id="UP000023152"/>
    </source>
</evidence>
<proteinExistence type="predicted"/>
<evidence type="ECO:0000313" key="1">
    <source>
        <dbReference type="EMBL" id="ETO02861.1"/>
    </source>
</evidence>
<sequence length="237" mass="27513">MVREVAIDKENLDYLNHHETFYICDMTDNLQYWMIIVEKESFAVCYENGGLPSYNTLSSLQFFKITHHNTVPIYLDTAKSVIIYTLDVNIVGKNNKHCCCGVMIRIQFKNFFAELEISETFFVYLNSLCLCYRSDEYGTYGTFKAVLRQNHGRTAEKYNSIIHHAVQATFLRERYAQQGPLQAWSDARTLQLMCTSIIIEAVRTCGNIFKSIGESELKRIWGPNVMNKKKMTKKTFT</sequence>
<reference evidence="1 2" key="1">
    <citation type="journal article" date="2013" name="Curr. Biol.">
        <title>The Genome of the Foraminiferan Reticulomyxa filosa.</title>
        <authorList>
            <person name="Glockner G."/>
            <person name="Hulsmann N."/>
            <person name="Schleicher M."/>
            <person name="Noegel A.A."/>
            <person name="Eichinger L."/>
            <person name="Gallinger C."/>
            <person name="Pawlowski J."/>
            <person name="Sierra R."/>
            <person name="Euteneuer U."/>
            <person name="Pillet L."/>
            <person name="Moustafa A."/>
            <person name="Platzer M."/>
            <person name="Groth M."/>
            <person name="Szafranski K."/>
            <person name="Schliwa M."/>
        </authorList>
    </citation>
    <scope>NUCLEOTIDE SEQUENCE [LARGE SCALE GENOMIC DNA]</scope>
</reference>
<dbReference type="Proteomes" id="UP000023152">
    <property type="component" value="Unassembled WGS sequence"/>
</dbReference>
<keyword evidence="2" id="KW-1185">Reference proteome</keyword>
<accession>X6LND2</accession>
<name>X6LND2_RETFI</name>